<dbReference type="InterPro" id="IPR002777">
    <property type="entry name" value="PFD_beta-like"/>
</dbReference>
<keyword evidence="4" id="KW-0143">Chaperone</keyword>
<dbReference type="CDD" id="cd23161">
    <property type="entry name" value="Prefoldin_6"/>
    <property type="match status" value="1"/>
</dbReference>
<dbReference type="GO" id="GO:0051087">
    <property type="term" value="F:protein-folding chaperone binding"/>
    <property type="evidence" value="ECO:0000318"/>
    <property type="project" value="GO_Central"/>
</dbReference>
<dbReference type="KEGG" id="tva:4749365"/>
<dbReference type="SUPFAM" id="SSF46579">
    <property type="entry name" value="Prefoldin"/>
    <property type="match status" value="1"/>
</dbReference>
<dbReference type="FunCoup" id="A2FTU6">
    <property type="interactions" value="701"/>
</dbReference>
<reference evidence="6" key="2">
    <citation type="journal article" date="2007" name="Science">
        <title>Draft genome sequence of the sexually transmitted pathogen Trichomonas vaginalis.</title>
        <authorList>
            <person name="Carlton J.M."/>
            <person name="Hirt R.P."/>
            <person name="Silva J.C."/>
            <person name="Delcher A.L."/>
            <person name="Schatz M."/>
            <person name="Zhao Q."/>
            <person name="Wortman J.R."/>
            <person name="Bidwell S.L."/>
            <person name="Alsmark U.C.M."/>
            <person name="Besteiro S."/>
            <person name="Sicheritz-Ponten T."/>
            <person name="Noel C.J."/>
            <person name="Dacks J.B."/>
            <person name="Foster P.G."/>
            <person name="Simillion C."/>
            <person name="Van de Peer Y."/>
            <person name="Miranda-Saavedra D."/>
            <person name="Barton G.J."/>
            <person name="Westrop G.D."/>
            <person name="Mueller S."/>
            <person name="Dessi D."/>
            <person name="Fiori P.L."/>
            <person name="Ren Q."/>
            <person name="Paulsen I."/>
            <person name="Zhang H."/>
            <person name="Bastida-Corcuera F.D."/>
            <person name="Simoes-Barbosa A."/>
            <person name="Brown M.T."/>
            <person name="Hayes R.D."/>
            <person name="Mukherjee M."/>
            <person name="Okumura C.Y."/>
            <person name="Schneider R."/>
            <person name="Smith A.J."/>
            <person name="Vanacova S."/>
            <person name="Villalvazo M."/>
            <person name="Haas B.J."/>
            <person name="Pertea M."/>
            <person name="Feldblyum T.V."/>
            <person name="Utterback T.R."/>
            <person name="Shu C.L."/>
            <person name="Osoegawa K."/>
            <person name="de Jong P.J."/>
            <person name="Hrdy I."/>
            <person name="Horvathova L."/>
            <person name="Zubacova Z."/>
            <person name="Dolezal P."/>
            <person name="Malik S.B."/>
            <person name="Logsdon J.M. Jr."/>
            <person name="Henze K."/>
            <person name="Gupta A."/>
            <person name="Wang C.C."/>
            <person name="Dunne R.L."/>
            <person name="Upcroft J.A."/>
            <person name="Upcroft P."/>
            <person name="White O."/>
            <person name="Salzberg S.L."/>
            <person name="Tang P."/>
            <person name="Chiu C.-H."/>
            <person name="Lee Y.-S."/>
            <person name="Embley T.M."/>
            <person name="Coombs G.H."/>
            <person name="Mottram J.C."/>
            <person name="Tachezy J."/>
            <person name="Fraser-Liggett C.M."/>
            <person name="Johnson P.J."/>
        </authorList>
    </citation>
    <scope>NUCLEOTIDE SEQUENCE [LARGE SCALE GENOMIC DNA]</scope>
    <source>
        <strain evidence="6">G3</strain>
    </source>
</reference>
<dbReference type="AlphaFoldDB" id="A2FTU6"/>
<dbReference type="STRING" id="5722.A2FTU6"/>
<proteinExistence type="inferred from homology"/>
<feature type="coiled-coil region" evidence="5">
    <location>
        <begin position="75"/>
        <end position="109"/>
    </location>
</feature>
<gene>
    <name evidence="6" type="ORF">TVAG_277370</name>
</gene>
<dbReference type="GO" id="GO:0005737">
    <property type="term" value="C:cytoplasm"/>
    <property type="evidence" value="ECO:0000318"/>
    <property type="project" value="GO_Central"/>
</dbReference>
<organism evidence="6 7">
    <name type="scientific">Trichomonas vaginalis (strain ATCC PRA-98 / G3)</name>
    <dbReference type="NCBI Taxonomy" id="412133"/>
    <lineage>
        <taxon>Eukaryota</taxon>
        <taxon>Metamonada</taxon>
        <taxon>Parabasalia</taxon>
        <taxon>Trichomonadida</taxon>
        <taxon>Trichomonadidae</taxon>
        <taxon>Trichomonas</taxon>
    </lineage>
</organism>
<evidence type="ECO:0000256" key="3">
    <source>
        <dbReference type="ARBA" id="ARBA00022490"/>
    </source>
</evidence>
<dbReference type="Proteomes" id="UP000001542">
    <property type="component" value="Unassembled WGS sequence"/>
</dbReference>
<dbReference type="GO" id="GO:0016272">
    <property type="term" value="C:prefoldin complex"/>
    <property type="evidence" value="ECO:0000318"/>
    <property type="project" value="GO_Central"/>
</dbReference>
<dbReference type="GO" id="GO:0006457">
    <property type="term" value="P:protein folding"/>
    <property type="evidence" value="ECO:0000318"/>
    <property type="project" value="GO_Central"/>
</dbReference>
<dbReference type="Gene3D" id="1.10.287.370">
    <property type="match status" value="1"/>
</dbReference>
<keyword evidence="7" id="KW-1185">Reference proteome</keyword>
<dbReference type="GO" id="GO:0051082">
    <property type="term" value="F:unfolded protein binding"/>
    <property type="evidence" value="ECO:0007669"/>
    <property type="project" value="InterPro"/>
</dbReference>
<dbReference type="VEuPathDB" id="TrichDB:TVAGG3_0951400"/>
<protein>
    <submittedName>
        <fullName evidence="6">KE2 family protein</fullName>
    </submittedName>
</protein>
<dbReference type="InterPro" id="IPR009053">
    <property type="entry name" value="Prefoldin"/>
</dbReference>
<dbReference type="Pfam" id="PF01920">
    <property type="entry name" value="Prefoldin_2"/>
    <property type="match status" value="1"/>
</dbReference>
<reference evidence="6" key="1">
    <citation type="submission" date="2006-10" db="EMBL/GenBank/DDBJ databases">
        <authorList>
            <person name="Amadeo P."/>
            <person name="Zhao Q."/>
            <person name="Wortman J."/>
            <person name="Fraser-Liggett C."/>
            <person name="Carlton J."/>
        </authorList>
    </citation>
    <scope>NUCLEOTIDE SEQUENCE</scope>
    <source>
        <strain evidence="6">G3</strain>
    </source>
</reference>
<dbReference type="FunFam" id="1.10.287.370:FF:000013">
    <property type="entry name" value="Prefoldin subunit beta"/>
    <property type="match status" value="1"/>
</dbReference>
<dbReference type="InParanoid" id="A2FTU6"/>
<dbReference type="GO" id="GO:0051131">
    <property type="term" value="P:chaperone-mediated protein complex assembly"/>
    <property type="evidence" value="ECO:0000318"/>
    <property type="project" value="GO_Central"/>
</dbReference>
<dbReference type="PANTHER" id="PTHR21431">
    <property type="entry name" value="PREFOLDIN SUBUNIT 6"/>
    <property type="match status" value="1"/>
</dbReference>
<comment type="similarity">
    <text evidence="2">Belongs to the prefoldin subunit beta family.</text>
</comment>
<dbReference type="EMBL" id="DS114018">
    <property type="protein sequence ID" value="EAX91667.1"/>
    <property type="molecule type" value="Genomic_DNA"/>
</dbReference>
<dbReference type="SMR" id="A2FTU6"/>
<evidence type="ECO:0000256" key="5">
    <source>
        <dbReference type="SAM" id="Coils"/>
    </source>
</evidence>
<accession>A2FTU6</accession>
<evidence type="ECO:0000256" key="2">
    <source>
        <dbReference type="ARBA" id="ARBA00008045"/>
    </source>
</evidence>
<sequence length="117" mass="13298">MTQPPINIRDIEEASKKIEMLRTKLQTLNEQRGQAFFQLRECTLVQEELKELDDTDVIMKLSGPTLIQADLISATENVKQRLQFIENQIKSIDKQIDDTNAELATAEDVLRKVGAGQ</sequence>
<evidence type="ECO:0000313" key="6">
    <source>
        <dbReference type="EMBL" id="EAX91667.1"/>
    </source>
</evidence>
<keyword evidence="3" id="KW-0963">Cytoplasm</keyword>
<comment type="subcellular location">
    <subcellularLocation>
        <location evidence="1">Cytoplasm</location>
    </subcellularLocation>
</comment>
<dbReference type="PANTHER" id="PTHR21431:SF0">
    <property type="entry name" value="PREFOLDIN SUBUNIT 6"/>
    <property type="match status" value="1"/>
</dbReference>
<dbReference type="RefSeq" id="XP_001304597.1">
    <property type="nucleotide sequence ID" value="XM_001304596.1"/>
</dbReference>
<evidence type="ECO:0000313" key="7">
    <source>
        <dbReference type="Proteomes" id="UP000001542"/>
    </source>
</evidence>
<evidence type="ECO:0000256" key="4">
    <source>
        <dbReference type="ARBA" id="ARBA00023186"/>
    </source>
</evidence>
<keyword evidence="5" id="KW-0175">Coiled coil</keyword>
<dbReference type="OrthoDB" id="248120at2759"/>
<evidence type="ECO:0000256" key="1">
    <source>
        <dbReference type="ARBA" id="ARBA00004496"/>
    </source>
</evidence>
<dbReference type="VEuPathDB" id="TrichDB:TVAG_277370"/>
<name>A2FTU6_TRIV3</name>